<accession>A0A1Y1WCM8</accession>
<comment type="caution">
    <text evidence="2">The sequence shown here is derived from an EMBL/GenBank/DDBJ whole genome shotgun (WGS) entry which is preliminary data.</text>
</comment>
<feature type="region of interest" description="Disordered" evidence="1">
    <location>
        <begin position="1"/>
        <end position="60"/>
    </location>
</feature>
<dbReference type="AlphaFoldDB" id="A0A1Y1WCM8"/>
<reference evidence="2 3" key="1">
    <citation type="submission" date="2016-07" db="EMBL/GenBank/DDBJ databases">
        <title>Pervasive Adenine N6-methylation of Active Genes in Fungi.</title>
        <authorList>
            <consortium name="DOE Joint Genome Institute"/>
            <person name="Mondo S.J."/>
            <person name="Dannebaum R.O."/>
            <person name="Kuo R.C."/>
            <person name="Labutti K."/>
            <person name="Haridas S."/>
            <person name="Kuo A."/>
            <person name="Salamov A."/>
            <person name="Ahrendt S.R."/>
            <person name="Lipzen A."/>
            <person name="Sullivan W."/>
            <person name="Andreopoulos W.B."/>
            <person name="Clum A."/>
            <person name="Lindquist E."/>
            <person name="Daum C."/>
            <person name="Ramamoorthy G.K."/>
            <person name="Gryganskyi A."/>
            <person name="Culley D."/>
            <person name="Magnuson J.K."/>
            <person name="James T.Y."/>
            <person name="O'Malley M.A."/>
            <person name="Stajich J.E."/>
            <person name="Spatafora J.W."/>
            <person name="Visel A."/>
            <person name="Grigoriev I.V."/>
        </authorList>
    </citation>
    <scope>NUCLEOTIDE SEQUENCE [LARGE SCALE GENOMIC DNA]</scope>
    <source>
        <strain evidence="2 3">ATCC 12442</strain>
    </source>
</reference>
<sequence>MNNSSSSGKRSGGPGSLSLRLTRSLLLPPTSPIYSSLTSRPPGSSSDDPAPGFGIRPDSAIAAPSTGAPLACDLFGPVLTPPAAVPDQPLTELQFLMAPPLTPSAGQLVADKSPSPSATIHFTMHESQIPAWLDKEQKVGNFRFVQCGGKKKRVRGWYCKPKIKFAVLEGRVAKNTRKSKKVGCPCAAYVTCDIDGTATIRYFPMHHGHELTKKSARKHSRRVARNSSSESSSTTLPTEPLSPMASSASTHIAGAGALASAGELSKLYAQDIQIAPAPAPYATTGLTQWMALWKTLGHLPFVETEPFSFGFVRAQAASCLPSPTDHCPSLVLSLERAMGTNINGYPLYTLSVLDPEDSSSEHLAYLRWLVHLRDTLHMSPQTCILDPDDIAGHAAVNMAFGSECLVLWVLDCTKCWWLAVELPSFADIRAPKYGNVRPVEEIIWTLLALAIEGDPPGHAAGTILSAGVTAATLHYVMPGISAANCLGYALNMKNPHTLNSVLELEQESGQESERESVLVLVLVLALVLALGTGCLVEAMALAADTVCLAVTALVWERESGQELERESVQESVLGLALGLEPELGLAFHRLAALISLGI</sequence>
<name>A0A1Y1WCM8_9FUNG</name>
<dbReference type="RefSeq" id="XP_040744822.1">
    <property type="nucleotide sequence ID" value="XM_040890236.1"/>
</dbReference>
<organism evidence="2 3">
    <name type="scientific">Linderina pennispora</name>
    <dbReference type="NCBI Taxonomy" id="61395"/>
    <lineage>
        <taxon>Eukaryota</taxon>
        <taxon>Fungi</taxon>
        <taxon>Fungi incertae sedis</taxon>
        <taxon>Zoopagomycota</taxon>
        <taxon>Kickxellomycotina</taxon>
        <taxon>Kickxellomycetes</taxon>
        <taxon>Kickxellales</taxon>
        <taxon>Kickxellaceae</taxon>
        <taxon>Linderina</taxon>
    </lineage>
</organism>
<dbReference type="EMBL" id="MCFD01000004">
    <property type="protein sequence ID" value="ORX71307.1"/>
    <property type="molecule type" value="Genomic_DNA"/>
</dbReference>
<gene>
    <name evidence="2" type="ORF">DL89DRAFT_291833</name>
</gene>
<keyword evidence="3" id="KW-1185">Reference proteome</keyword>
<feature type="compositionally biased region" description="Low complexity" evidence="1">
    <location>
        <begin position="227"/>
        <end position="243"/>
    </location>
</feature>
<feature type="compositionally biased region" description="Low complexity" evidence="1">
    <location>
        <begin position="16"/>
        <end position="28"/>
    </location>
</feature>
<evidence type="ECO:0000313" key="2">
    <source>
        <dbReference type="EMBL" id="ORX71307.1"/>
    </source>
</evidence>
<protein>
    <submittedName>
        <fullName evidence="2">Uncharacterized protein</fullName>
    </submittedName>
</protein>
<dbReference type="OrthoDB" id="5664468at2759"/>
<proteinExistence type="predicted"/>
<evidence type="ECO:0000256" key="1">
    <source>
        <dbReference type="SAM" id="MobiDB-lite"/>
    </source>
</evidence>
<feature type="region of interest" description="Disordered" evidence="1">
    <location>
        <begin position="211"/>
        <end position="246"/>
    </location>
</feature>
<dbReference type="Proteomes" id="UP000193922">
    <property type="component" value="Unassembled WGS sequence"/>
</dbReference>
<evidence type="ECO:0000313" key="3">
    <source>
        <dbReference type="Proteomes" id="UP000193922"/>
    </source>
</evidence>
<dbReference type="GeneID" id="63806884"/>
<feature type="compositionally biased region" description="Low complexity" evidence="1">
    <location>
        <begin position="35"/>
        <end position="52"/>
    </location>
</feature>
<feature type="compositionally biased region" description="Basic residues" evidence="1">
    <location>
        <begin position="214"/>
        <end position="224"/>
    </location>
</feature>